<evidence type="ECO:0000313" key="4">
    <source>
        <dbReference type="EMBL" id="BEH03035.1"/>
    </source>
</evidence>
<dbReference type="InterPro" id="IPR001173">
    <property type="entry name" value="Glyco_trans_2-like"/>
</dbReference>
<dbReference type="Gene3D" id="3.90.550.10">
    <property type="entry name" value="Spore Coat Polysaccharide Biosynthesis Protein SpsA, Chain A"/>
    <property type="match status" value="1"/>
</dbReference>
<evidence type="ECO:0000256" key="1">
    <source>
        <dbReference type="SAM" id="MobiDB-lite"/>
    </source>
</evidence>
<feature type="transmembrane region" description="Helical" evidence="2">
    <location>
        <begin position="507"/>
        <end position="524"/>
    </location>
</feature>
<feature type="transmembrane region" description="Helical" evidence="2">
    <location>
        <begin position="569"/>
        <end position="592"/>
    </location>
</feature>
<feature type="transmembrane region" description="Helical" evidence="2">
    <location>
        <begin position="402"/>
        <end position="421"/>
    </location>
</feature>
<feature type="region of interest" description="Disordered" evidence="1">
    <location>
        <begin position="158"/>
        <end position="179"/>
    </location>
</feature>
<dbReference type="InterPro" id="IPR050834">
    <property type="entry name" value="Glycosyltransf_2"/>
</dbReference>
<keyword evidence="2" id="KW-1133">Transmembrane helix</keyword>
<dbReference type="PANTHER" id="PTHR43685:SF3">
    <property type="entry name" value="SLR2126 PROTEIN"/>
    <property type="match status" value="1"/>
</dbReference>
<dbReference type="EMBL" id="AP028056">
    <property type="protein sequence ID" value="BEH03035.1"/>
    <property type="molecule type" value="Genomic_DNA"/>
</dbReference>
<feature type="transmembrane region" description="Helical" evidence="2">
    <location>
        <begin position="993"/>
        <end position="1017"/>
    </location>
</feature>
<reference evidence="4" key="1">
    <citation type="journal article" date="2024" name="Int. J. Syst. Evol. Microbiol.">
        <title>Brooklawnia propionicigenes sp. nov., a facultatively anaerobic, propionate-producing bacterium isolated from a methanogenic reactor treating waste from cattle farms.</title>
        <authorList>
            <person name="Akita Y."/>
            <person name="Ueki A."/>
            <person name="Tonouchi A."/>
            <person name="Sugawara Y."/>
            <person name="Honma S."/>
            <person name="Kaku N."/>
            <person name="Ueki K."/>
        </authorList>
    </citation>
    <scope>NUCLEOTIDE SEQUENCE</scope>
    <source>
        <strain evidence="4">SH051</strain>
    </source>
</reference>
<feature type="transmembrane region" description="Helical" evidence="2">
    <location>
        <begin position="724"/>
        <end position="743"/>
    </location>
</feature>
<dbReference type="Proteomes" id="UP001431656">
    <property type="component" value="Chromosome"/>
</dbReference>
<keyword evidence="2" id="KW-0812">Transmembrane</keyword>
<dbReference type="AlphaFoldDB" id="A0AAN0KD07"/>
<sequence length="1042" mass="109429">MDRPEDMWAWAHHSPDDQPTPIDASAVLAVLVAHNAEQWLGRTLVGIARMDHQPGRLVAVDAGSLDGSRALLDKGVHDGLIHTVIDGDPEQGYGANVNLALAQAIADGFEPTMIWLLHDDSAPNRSALGELLLAATVTDDQGRRPAILVPKLLRPKRRNHPDQMSAVGESISPSGQRVPTVEPGDIDQHQQEPAQVLGASTAGLLVTMDAWRQLGGLDPAIPLFRDGVDLGWRANAQGLLVRTCPTAALRHVEAGRVGLRESVLAPDSVQADQAAGMAVAVMHSRRPARTITRISAQSVVTAFGYLLGKSPSLAGSQLRAAAQLRRHKDDLVAAAASRESEATAAVPAGLLPGRGWGTRRFFDRLAGAVSDYYHDLTTEDDSGVLDELTGDDFAGGRQRARLWSPAVIGLLVMLIGCVIASRQLMHFGQLSGPALLPAPADLAQAWTNWTRSDPGMAGSNAPWLGFMALGSTLAFGQPDWFATLLVLGGPALAGWSAFHFLRGIAGPGWWTAVLACLWGALLPLTGATGQGSLDMSALAIALPLLGMAVRRWQTAAVTGADGLRAPAMVAVLIAVLCASMPWAWLLGVAIAVPMGRTRKDLRGMLTVVLGPLVLIAPWLPRLFADPGRLLTGSDPATRLAGNAPDAWDVLAGTTFLPGAPWPVGAVAIGLLWLVAVLGAVRARPADRPRAAVLLGGALVTAILAVLLPRVVITVARVPVRPDPTGLLFISLFALLALAALGIGPDPDRGVADPAGDQSAKPATARIRTLLGAALAVSLCLAYAWWLIGSTSTLHRSSGVLPSYVTGAQESVRNTRALMVDLSSGIAEFNITSAANPSWGRAESPLLALNEQAADEILQVAEQFAQGQPSDDLATRLTELGIGHVWLRGAYPEAVAALGSAAQLSSAVHDEQTVVFTVTTNPSRAMLLDPAGENLRPMADGIVQQADPDTLIVLSSPADSDWHAEIDGQPLPDADSGDWRQAWATQGRTGELRYWLGADVVAVGWQALALIALLVLAAPTIQRAHAPRRALKADQGSSGGQGR</sequence>
<keyword evidence="2" id="KW-0472">Membrane</keyword>
<feature type="transmembrane region" description="Helical" evidence="2">
    <location>
        <begin position="659"/>
        <end position="680"/>
    </location>
</feature>
<evidence type="ECO:0000259" key="3">
    <source>
        <dbReference type="Pfam" id="PF00535"/>
    </source>
</evidence>
<accession>A0AAN0KD07</accession>
<protein>
    <submittedName>
        <fullName evidence="4">Glycosyltransferase</fullName>
    </submittedName>
</protein>
<feature type="transmembrane region" description="Helical" evidence="2">
    <location>
        <begin position="692"/>
        <end position="712"/>
    </location>
</feature>
<dbReference type="SUPFAM" id="SSF53448">
    <property type="entry name" value="Nucleotide-diphospho-sugar transferases"/>
    <property type="match status" value="1"/>
</dbReference>
<dbReference type="KEGG" id="broo:brsh051_23160"/>
<feature type="transmembrane region" description="Helical" evidence="2">
    <location>
        <begin position="480"/>
        <end position="501"/>
    </location>
</feature>
<evidence type="ECO:0000256" key="2">
    <source>
        <dbReference type="SAM" id="Phobius"/>
    </source>
</evidence>
<gene>
    <name evidence="4" type="ORF">brsh051_23160</name>
</gene>
<feature type="domain" description="Glycosyltransferase 2-like" evidence="3">
    <location>
        <begin position="30"/>
        <end position="140"/>
    </location>
</feature>
<proteinExistence type="predicted"/>
<name>A0AAN0KD07_9ACTN</name>
<organism evidence="4 5">
    <name type="scientific">Brooklawnia propionicigenes</name>
    <dbReference type="NCBI Taxonomy" id="3041175"/>
    <lineage>
        <taxon>Bacteria</taxon>
        <taxon>Bacillati</taxon>
        <taxon>Actinomycetota</taxon>
        <taxon>Actinomycetes</taxon>
        <taxon>Propionibacteriales</taxon>
        <taxon>Propionibacteriaceae</taxon>
        <taxon>Brooklawnia</taxon>
    </lineage>
</organism>
<keyword evidence="5" id="KW-1185">Reference proteome</keyword>
<dbReference type="RefSeq" id="WP_286265149.1">
    <property type="nucleotide sequence ID" value="NZ_AP028056.1"/>
</dbReference>
<feature type="transmembrane region" description="Helical" evidence="2">
    <location>
        <begin position="764"/>
        <end position="787"/>
    </location>
</feature>
<dbReference type="Pfam" id="PF00535">
    <property type="entry name" value="Glycos_transf_2"/>
    <property type="match status" value="1"/>
</dbReference>
<feature type="transmembrane region" description="Helical" evidence="2">
    <location>
        <begin position="604"/>
        <end position="623"/>
    </location>
</feature>
<dbReference type="PANTHER" id="PTHR43685">
    <property type="entry name" value="GLYCOSYLTRANSFERASE"/>
    <property type="match status" value="1"/>
</dbReference>
<evidence type="ECO:0000313" key="5">
    <source>
        <dbReference type="Proteomes" id="UP001431656"/>
    </source>
</evidence>
<dbReference type="InterPro" id="IPR029044">
    <property type="entry name" value="Nucleotide-diphossugar_trans"/>
</dbReference>